<dbReference type="Pfam" id="PF01435">
    <property type="entry name" value="Peptidase_M48"/>
    <property type="match status" value="1"/>
</dbReference>
<dbReference type="RefSeq" id="WP_320507223.1">
    <property type="nucleotide sequence ID" value="NZ_JAXCLW010000001.1"/>
</dbReference>
<dbReference type="Pfam" id="PF01476">
    <property type="entry name" value="LysM"/>
    <property type="match status" value="1"/>
</dbReference>
<evidence type="ECO:0000259" key="8">
    <source>
        <dbReference type="PROSITE" id="PS51782"/>
    </source>
</evidence>
<evidence type="ECO:0000313" key="9">
    <source>
        <dbReference type="EMBL" id="MDY0882195.1"/>
    </source>
</evidence>
<keyword evidence="10" id="KW-1185">Reference proteome</keyword>
<dbReference type="PROSITE" id="PS51257">
    <property type="entry name" value="PROKAR_LIPOPROTEIN"/>
    <property type="match status" value="1"/>
</dbReference>
<dbReference type="GO" id="GO:0008237">
    <property type="term" value="F:metallopeptidase activity"/>
    <property type="evidence" value="ECO:0007669"/>
    <property type="project" value="UniProtKB-KW"/>
</dbReference>
<dbReference type="InterPro" id="IPR001915">
    <property type="entry name" value="Peptidase_M48"/>
</dbReference>
<name>A0ABU5E7D0_9PROT</name>
<protein>
    <submittedName>
        <fullName evidence="9">M48 family metalloprotease</fullName>
        <ecNumber evidence="9">3.4.24.-</ecNumber>
    </submittedName>
</protein>
<accession>A0ABU5E7D0</accession>
<dbReference type="Proteomes" id="UP001279642">
    <property type="component" value="Unassembled WGS sequence"/>
</dbReference>
<evidence type="ECO:0000256" key="2">
    <source>
        <dbReference type="ARBA" id="ARBA00022670"/>
    </source>
</evidence>
<keyword evidence="5" id="KW-0862">Zinc</keyword>
<evidence type="ECO:0000256" key="4">
    <source>
        <dbReference type="ARBA" id="ARBA00022801"/>
    </source>
</evidence>
<dbReference type="Gene3D" id="3.30.2010.10">
    <property type="entry name" value="Metalloproteases ('zincins'), catalytic domain"/>
    <property type="match status" value="1"/>
</dbReference>
<evidence type="ECO:0000256" key="7">
    <source>
        <dbReference type="SAM" id="SignalP"/>
    </source>
</evidence>
<evidence type="ECO:0000256" key="3">
    <source>
        <dbReference type="ARBA" id="ARBA00022723"/>
    </source>
</evidence>
<sequence>MKRKTVLGLMAGLTMTALLGACTTATSPATGRTFTTSLSPQQEAQLGRQEHPQILAEFGGAYDAQPDLTAYVTSVGQSVAATAERKDVTYTFTILDTPDVNAFAVPGGYVYITRGLLALANNEAEIAGVLGHEIGHINARHTAERMGQEQKAQIGVLGATLLGAILGGETGANLLGGAVQQGAQYRLAHYSQEQEFEADSLGVRYLKRSAYDPQAMATFLADLRSQSQLEAQLAGQDPNAVDADNMLASHPRTVDRVQRAIAEAGSEPAAGAKLDADTYLQKIDGLIFGDDPRNGIIDGTRFIHPSLHFAFTVPQGYKLVNQPDMVGATGPQDAVITFTLASPQPSGALADYIASGQIAQNVTFQNVQAVTINGMPAATGTAAVNTNKGSRNVRVVLVKHPEGRVYQFLFFATPNTASSLDSAFLQTAQSFQQIGGDEGARYRPKRVHIVTVQEGDTVQSLSARMVTGANEDWFRVLNNLKPGEEPQVGRKVKIVTY</sequence>
<feature type="chain" id="PRO_5045844114" evidence="7">
    <location>
        <begin position="21"/>
        <end position="497"/>
    </location>
</feature>
<keyword evidence="3" id="KW-0479">Metal-binding</keyword>
<reference evidence="9 10" key="1">
    <citation type="journal article" date="2016" name="Antonie Van Leeuwenhoek">
        <title>Dongia soli sp. nov., isolated from soil from Dokdo, Korea.</title>
        <authorList>
            <person name="Kim D.U."/>
            <person name="Lee H."/>
            <person name="Kim H."/>
            <person name="Kim S.G."/>
            <person name="Ka J.O."/>
        </authorList>
    </citation>
    <scope>NUCLEOTIDE SEQUENCE [LARGE SCALE GENOMIC DNA]</scope>
    <source>
        <strain evidence="9 10">D78</strain>
    </source>
</reference>
<keyword evidence="2" id="KW-0645">Protease</keyword>
<comment type="caution">
    <text evidence="9">The sequence shown here is derived from an EMBL/GenBank/DDBJ whole genome shotgun (WGS) entry which is preliminary data.</text>
</comment>
<dbReference type="EC" id="3.4.24.-" evidence="9"/>
<keyword evidence="4 9" id="KW-0378">Hydrolase</keyword>
<feature type="signal peptide" evidence="7">
    <location>
        <begin position="1"/>
        <end position="20"/>
    </location>
</feature>
<dbReference type="CDD" id="cd07333">
    <property type="entry name" value="M48C_bepA_like"/>
    <property type="match status" value="1"/>
</dbReference>
<dbReference type="InterPro" id="IPR051156">
    <property type="entry name" value="Mito/Outer_Membr_Metalloprot"/>
</dbReference>
<dbReference type="InterPro" id="IPR018392">
    <property type="entry name" value="LysM"/>
</dbReference>
<keyword evidence="7" id="KW-0732">Signal</keyword>
<dbReference type="PANTHER" id="PTHR22726:SF1">
    <property type="entry name" value="METALLOENDOPEPTIDASE OMA1, MITOCHONDRIAL"/>
    <property type="match status" value="1"/>
</dbReference>
<dbReference type="EMBL" id="JAXCLW010000001">
    <property type="protein sequence ID" value="MDY0882195.1"/>
    <property type="molecule type" value="Genomic_DNA"/>
</dbReference>
<organism evidence="9 10">
    <name type="scientific">Dongia soli</name>
    <dbReference type="NCBI Taxonomy" id="600628"/>
    <lineage>
        <taxon>Bacteria</taxon>
        <taxon>Pseudomonadati</taxon>
        <taxon>Pseudomonadota</taxon>
        <taxon>Alphaproteobacteria</taxon>
        <taxon>Rhodospirillales</taxon>
        <taxon>Dongiaceae</taxon>
        <taxon>Dongia</taxon>
    </lineage>
</organism>
<proteinExistence type="predicted"/>
<evidence type="ECO:0000256" key="6">
    <source>
        <dbReference type="ARBA" id="ARBA00023049"/>
    </source>
</evidence>
<evidence type="ECO:0000313" key="10">
    <source>
        <dbReference type="Proteomes" id="UP001279642"/>
    </source>
</evidence>
<gene>
    <name evidence="9" type="ORF">SMD27_05025</name>
</gene>
<dbReference type="PANTHER" id="PTHR22726">
    <property type="entry name" value="METALLOENDOPEPTIDASE OMA1"/>
    <property type="match status" value="1"/>
</dbReference>
<dbReference type="PROSITE" id="PS51782">
    <property type="entry name" value="LYSM"/>
    <property type="match status" value="1"/>
</dbReference>
<comment type="cofactor">
    <cofactor evidence="1">
        <name>Zn(2+)</name>
        <dbReference type="ChEBI" id="CHEBI:29105"/>
    </cofactor>
</comment>
<feature type="domain" description="LysM" evidence="8">
    <location>
        <begin position="448"/>
        <end position="494"/>
    </location>
</feature>
<evidence type="ECO:0000256" key="5">
    <source>
        <dbReference type="ARBA" id="ARBA00022833"/>
    </source>
</evidence>
<evidence type="ECO:0000256" key="1">
    <source>
        <dbReference type="ARBA" id="ARBA00001947"/>
    </source>
</evidence>
<keyword evidence="6 9" id="KW-0482">Metalloprotease</keyword>